<dbReference type="RefSeq" id="XP_005094030.1">
    <property type="nucleotide sequence ID" value="XM_005093973.3"/>
</dbReference>
<keyword evidence="1" id="KW-1185">Reference proteome</keyword>
<gene>
    <name evidence="2 3 4 5" type="primary">LOC101859693</name>
</gene>
<sequence>MPLRQLLRMLMNNEEIIRKLSDSYPIRRAAQLTAYFFHKGKEIGEDNLEKLKESDMVNRLKQEGQHSVDKGKQQFDQSVNKTNSFLIKFFDAFSDEWKKAEKEIEEKRVKEIQEKTKRKGE</sequence>
<dbReference type="RefSeq" id="XP_005094029.1">
    <property type="nucleotide sequence ID" value="XM_005093972.3"/>
</dbReference>
<evidence type="ECO:0000313" key="4">
    <source>
        <dbReference type="RefSeq" id="XP_005094029.1"/>
    </source>
</evidence>
<dbReference type="PANTHER" id="PTHR41161">
    <property type="entry name" value="PROTEIN NCBP2AS2"/>
    <property type="match status" value="1"/>
</dbReference>
<organism evidence="1 5">
    <name type="scientific">Aplysia californica</name>
    <name type="common">California sea hare</name>
    <dbReference type="NCBI Taxonomy" id="6500"/>
    <lineage>
        <taxon>Eukaryota</taxon>
        <taxon>Metazoa</taxon>
        <taxon>Spiralia</taxon>
        <taxon>Lophotrochozoa</taxon>
        <taxon>Mollusca</taxon>
        <taxon>Gastropoda</taxon>
        <taxon>Heterobranchia</taxon>
        <taxon>Euthyneura</taxon>
        <taxon>Tectipleura</taxon>
        <taxon>Aplysiida</taxon>
        <taxon>Aplysioidea</taxon>
        <taxon>Aplysiidae</taxon>
        <taxon>Aplysia</taxon>
    </lineage>
</organism>
<evidence type="ECO:0000313" key="2">
    <source>
        <dbReference type="RefSeq" id="XP_005094026.1"/>
    </source>
</evidence>
<dbReference type="PANTHER" id="PTHR41161:SF1">
    <property type="entry name" value="PROTEIN NCBP2AS2"/>
    <property type="match status" value="1"/>
</dbReference>
<dbReference type="RefSeq" id="XP_005094026.1">
    <property type="nucleotide sequence ID" value="XM_005093969.3"/>
</dbReference>
<evidence type="ECO:0000313" key="1">
    <source>
        <dbReference type="Proteomes" id="UP000694888"/>
    </source>
</evidence>
<accession>A0ABM0JHX7</accession>
<dbReference type="InterPro" id="IPR042407">
    <property type="entry name" value="NCBP2-AS2"/>
</dbReference>
<evidence type="ECO:0000313" key="3">
    <source>
        <dbReference type="RefSeq" id="XP_005094027.1"/>
    </source>
</evidence>
<evidence type="ECO:0000313" key="5">
    <source>
        <dbReference type="RefSeq" id="XP_005094030.1"/>
    </source>
</evidence>
<dbReference type="GeneID" id="101859693"/>
<proteinExistence type="predicted"/>
<dbReference type="RefSeq" id="XP_005094027.1">
    <property type="nucleotide sequence ID" value="XM_005093970.3"/>
</dbReference>
<protein>
    <submittedName>
        <fullName evidence="2 3">Protein NCBP2AS2 homolog</fullName>
    </submittedName>
</protein>
<dbReference type="Proteomes" id="UP000694888">
    <property type="component" value="Unplaced"/>
</dbReference>
<reference evidence="2 3" key="1">
    <citation type="submission" date="2025-05" db="UniProtKB">
        <authorList>
            <consortium name="RefSeq"/>
        </authorList>
    </citation>
    <scope>IDENTIFICATION</scope>
</reference>
<name>A0ABM0JHX7_APLCA</name>